<dbReference type="Pfam" id="PF04388">
    <property type="entry name" value="Hamartin"/>
    <property type="match status" value="1"/>
</dbReference>
<proteinExistence type="predicted"/>
<dbReference type="PANTHER" id="PTHR15154">
    <property type="entry name" value="HAMARTIN"/>
    <property type="match status" value="1"/>
</dbReference>
<keyword evidence="2" id="KW-0175">Coiled coil</keyword>
<feature type="compositionally biased region" description="Basic and acidic residues" evidence="3">
    <location>
        <begin position="338"/>
        <end position="356"/>
    </location>
</feature>
<dbReference type="PANTHER" id="PTHR15154:SF2">
    <property type="entry name" value="HAMARTIN"/>
    <property type="match status" value="1"/>
</dbReference>
<feature type="domain" description="Nudix hydrolase" evidence="5">
    <location>
        <begin position="977"/>
        <end position="1117"/>
    </location>
</feature>
<evidence type="ECO:0000256" key="1">
    <source>
        <dbReference type="ARBA" id="ARBA00022801"/>
    </source>
</evidence>
<dbReference type="OrthoDB" id="28737at2759"/>
<dbReference type="Gene3D" id="3.90.79.10">
    <property type="entry name" value="Nucleoside Triphosphate Pyrophosphohydrolase"/>
    <property type="match status" value="1"/>
</dbReference>
<dbReference type="CDD" id="cd04661">
    <property type="entry name" value="NUDIX_MRP_L46"/>
    <property type="match status" value="1"/>
</dbReference>
<evidence type="ECO:0000256" key="3">
    <source>
        <dbReference type="SAM" id="MobiDB-lite"/>
    </source>
</evidence>
<dbReference type="InterPro" id="IPR000086">
    <property type="entry name" value="NUDIX_hydrolase_dom"/>
</dbReference>
<keyword evidence="1" id="KW-0378">Hydrolase</keyword>
<accession>A0A0D6EMD2</accession>
<dbReference type="SUPFAM" id="SSF55811">
    <property type="entry name" value="Nudix"/>
    <property type="match status" value="1"/>
</dbReference>
<dbReference type="InterPro" id="IPR020084">
    <property type="entry name" value="NUDIX_hydrolase_CS"/>
</dbReference>
<dbReference type="Proteomes" id="UP000243876">
    <property type="component" value="Unassembled WGS sequence"/>
</dbReference>
<feature type="coiled-coil region" evidence="2">
    <location>
        <begin position="821"/>
        <end position="882"/>
    </location>
</feature>
<feature type="region of interest" description="Disordered" evidence="3">
    <location>
        <begin position="518"/>
        <end position="567"/>
    </location>
</feature>
<dbReference type="PROSITE" id="PS51462">
    <property type="entry name" value="NUDIX"/>
    <property type="match status" value="1"/>
</dbReference>
<feature type="compositionally biased region" description="Low complexity" evidence="3">
    <location>
        <begin position="529"/>
        <end position="542"/>
    </location>
</feature>
<keyword evidence="4" id="KW-0472">Membrane</keyword>
<evidence type="ECO:0000256" key="4">
    <source>
        <dbReference type="SAM" id="Phobius"/>
    </source>
</evidence>
<name>A0A0D6EMD2_SPOSA</name>
<feature type="coiled-coil region" evidence="2">
    <location>
        <begin position="720"/>
        <end position="793"/>
    </location>
</feature>
<feature type="compositionally biased region" description="Polar residues" evidence="3">
    <location>
        <begin position="554"/>
        <end position="564"/>
    </location>
</feature>
<sequence>MPTKETLRLLSQLFASSSATTNPFIDLTLPKEVHALLDSHLRTFASSFPLTSAGGSAGQSEGERERARWREGLLEIWALVEPLPGTESEALPKVSAFLVLLHKLSADVGDDDDSALISRKDIGAVWWGAVLRRTMLGTAKEDETGALDRDKHTRGRKPNRKGKEPAAPASSGSTMRPLHVSRQALTAAAKTVVWGMAPRQDQADQAEDYVSPFGLVILNEYEDRALARLKGLDEGYGAFFLRTAPFITPTAPSRLPSLSIVLAYLSRHSAKAYHALGTPLISNLITISLLSPCPAIVTLAIKSLAIFLVTLPIIIGDSLFGIMAAYARVVSWETALDRNDSPERSSERPADEPRGDGEDDLDIPPDPTILFTVLYGIYPCNFTAFIKDAAGYLRDKSWQGPLNDGNLGINSAAVRERSQPIIRLHTLHPALFTSDLATELTDTTRWRRLEAADVMAACDRNVVELNLHRTHDWRGDATAAASPAATEQDLPLVAAEEEQEPAAWPPRELRQKRSALFFDHTASPPPPSGTITPGSPPSSITPHDLRSPSKKRTPASSISPSRISTPHMPAASHFANFQALQSSSSVYASSSMSPRRSGSRFRSPDSAAADPLAWSGVFDSHPYSHPVPSGTSMSRRSSAAPSLLSPELRPLSPSPTPAAPAAVVNGQIIKLETELVLLQGEVNFQTYLKQLHLQHMGTVHREKVLESGAEAERQSSFRTIRTLRAQLKATQSALDHLRAEQSATKANWIAHIADLREKLAALREQRMKWEHDERVLKAEVEDWKDRLEGWQKKGLWLTEERDRYLDLKNQVSIDEAKLSRIAEYEHRIEALARTLAICDEDLAKFVQQRKEMTMLVGEWKKSDLLREAVEEESNKLKEALRHGLTNTGTRRSGSANSSLLLQGSSPHSVRIHRALSKPLETSTSWFFKKGSAAEKSFTAFDKAVEKERGDEDDMRAYAMAQEEVEGASEVMTRETEADRKGDVKSLERKVDRTLYLLLKKKRNNHAWQFPQGGVEADESLVEAARRELVEETGPNMDVWSVGRVPAGAYSYPFPAEHIKKNPGHEGARVFFMPMRVVRGQAVPNQKEGLVDYAWLTKEEVKDKVSPEYWAAVEPMLSDL</sequence>
<protein>
    <submittedName>
        <fullName evidence="6">SPOSA6832_02424-mRNA-1:cds</fullName>
    </submittedName>
</protein>
<dbReference type="AlphaFoldDB" id="A0A0D6EMD2"/>
<gene>
    <name evidence="6" type="primary">SPOSA6832_02424</name>
</gene>
<feature type="transmembrane region" description="Helical" evidence="4">
    <location>
        <begin position="276"/>
        <end position="297"/>
    </location>
</feature>
<dbReference type="GO" id="GO:0016787">
    <property type="term" value="F:hydrolase activity"/>
    <property type="evidence" value="ECO:0007669"/>
    <property type="project" value="UniProtKB-KW"/>
</dbReference>
<evidence type="ECO:0000313" key="6">
    <source>
        <dbReference type="EMBL" id="CEQ40785.1"/>
    </source>
</evidence>
<dbReference type="InterPro" id="IPR007483">
    <property type="entry name" value="Hamartin"/>
</dbReference>
<evidence type="ECO:0000256" key="2">
    <source>
        <dbReference type="SAM" id="Coils"/>
    </source>
</evidence>
<dbReference type="GO" id="GO:0051726">
    <property type="term" value="P:regulation of cell cycle"/>
    <property type="evidence" value="ECO:0007669"/>
    <property type="project" value="TreeGrafter"/>
</dbReference>
<feature type="compositionally biased region" description="Basic and acidic residues" evidence="3">
    <location>
        <begin position="142"/>
        <end position="151"/>
    </location>
</feature>
<feature type="non-terminal residue" evidence="6">
    <location>
        <position position="1"/>
    </location>
</feature>
<feature type="region of interest" description="Disordered" evidence="3">
    <location>
        <begin position="338"/>
        <end position="364"/>
    </location>
</feature>
<dbReference type="GO" id="GO:0032007">
    <property type="term" value="P:negative regulation of TOR signaling"/>
    <property type="evidence" value="ECO:0007669"/>
    <property type="project" value="TreeGrafter"/>
</dbReference>
<reference evidence="7" key="1">
    <citation type="submission" date="2015-02" db="EMBL/GenBank/DDBJ databases">
        <authorList>
            <person name="Gon?alves P."/>
        </authorList>
    </citation>
    <scope>NUCLEOTIDE SEQUENCE [LARGE SCALE GENOMIC DNA]</scope>
</reference>
<dbReference type="PROSITE" id="PS00893">
    <property type="entry name" value="NUDIX_BOX"/>
    <property type="match status" value="1"/>
</dbReference>
<evidence type="ECO:0000313" key="7">
    <source>
        <dbReference type="Proteomes" id="UP000243876"/>
    </source>
</evidence>
<feature type="compositionally biased region" description="Low complexity" evidence="3">
    <location>
        <begin position="634"/>
        <end position="651"/>
    </location>
</feature>
<dbReference type="Pfam" id="PF00293">
    <property type="entry name" value="NUDIX"/>
    <property type="match status" value="1"/>
</dbReference>
<organism evidence="6 7">
    <name type="scientific">Sporidiobolus salmonicolor</name>
    <name type="common">Yeast-like fungus</name>
    <name type="synonym">Sporobolomyces salmonicolor</name>
    <dbReference type="NCBI Taxonomy" id="5005"/>
    <lineage>
        <taxon>Eukaryota</taxon>
        <taxon>Fungi</taxon>
        <taxon>Dikarya</taxon>
        <taxon>Basidiomycota</taxon>
        <taxon>Pucciniomycotina</taxon>
        <taxon>Microbotryomycetes</taxon>
        <taxon>Sporidiobolales</taxon>
        <taxon>Sporidiobolaceae</taxon>
        <taxon>Sporobolomyces</taxon>
    </lineage>
</organism>
<dbReference type="InterPro" id="IPR015797">
    <property type="entry name" value="NUDIX_hydrolase-like_dom_sf"/>
</dbReference>
<feature type="region of interest" description="Disordered" evidence="3">
    <location>
        <begin position="625"/>
        <end position="659"/>
    </location>
</feature>
<keyword evidence="7" id="KW-1185">Reference proteome</keyword>
<dbReference type="EMBL" id="CENE01000009">
    <property type="protein sequence ID" value="CEQ40785.1"/>
    <property type="molecule type" value="Genomic_DNA"/>
</dbReference>
<feature type="region of interest" description="Disordered" evidence="3">
    <location>
        <begin position="142"/>
        <end position="177"/>
    </location>
</feature>
<dbReference type="InterPro" id="IPR033650">
    <property type="entry name" value="Ribosomal_mL46_NUDIX"/>
</dbReference>
<keyword evidence="4" id="KW-0812">Transmembrane</keyword>
<dbReference type="GO" id="GO:0033596">
    <property type="term" value="C:TSC1-TSC2 complex"/>
    <property type="evidence" value="ECO:0007669"/>
    <property type="project" value="TreeGrafter"/>
</dbReference>
<feature type="transmembrane region" description="Helical" evidence="4">
    <location>
        <begin position="304"/>
        <end position="327"/>
    </location>
</feature>
<evidence type="ECO:0000259" key="5">
    <source>
        <dbReference type="PROSITE" id="PS51462"/>
    </source>
</evidence>
<keyword evidence="4" id="KW-1133">Transmembrane helix</keyword>